<dbReference type="Proteomes" id="UP000185578">
    <property type="component" value="Unassembled WGS sequence"/>
</dbReference>
<comment type="caution">
    <text evidence="2">The sequence shown here is derived from an EMBL/GenBank/DDBJ whole genome shotgun (WGS) entry which is preliminary data.</text>
</comment>
<reference evidence="2 3" key="1">
    <citation type="submission" date="2016-12" db="EMBL/GenBank/DDBJ databases">
        <authorList>
            <person name="Song W.-J."/>
            <person name="Kurnit D.M."/>
        </authorList>
    </citation>
    <scope>NUCLEOTIDE SEQUENCE [LARGE SCALE GENOMIC DNA]</scope>
    <source>
        <strain evidence="2 3">PCL1601</strain>
    </source>
</reference>
<dbReference type="SUPFAM" id="SSF55909">
    <property type="entry name" value="Pentein"/>
    <property type="match status" value="1"/>
</dbReference>
<evidence type="ECO:0000256" key="1">
    <source>
        <dbReference type="ARBA" id="ARBA00022801"/>
    </source>
</evidence>
<dbReference type="PANTHER" id="PTHR31377:SF0">
    <property type="entry name" value="AGMATINE DEIMINASE-RELATED"/>
    <property type="match status" value="1"/>
</dbReference>
<dbReference type="Gene3D" id="3.75.10.10">
    <property type="entry name" value="L-arginine/glycine Amidinotransferase, Chain A"/>
    <property type="match status" value="1"/>
</dbReference>
<sequence>MQRNGDQGTGWTLPAEWMPHAATWMVWPHNQALWESAWGVTLAQVQQDFARVANAIARFEPVKMVVDPSARASASALCGSNIELIELAVDDSWCRDSGPSFICHPQQGLAGVSWRFNAWGGKSAHELDESLARRVLNRLGLDCFGTALSNEGGAIHVDGEGTLITTESVLLNPNRNPGVSKAEIEEIFSRLLGVKKTIWLPGDPDYVTGDMTDGHVDGVCAFARPGLLLVDATHEHGSVYAEVVRENRRALELASDAHGRRFELVDLYEASAAVDVEAEVFCASYTNFYIANGAIIMPAYGIDADRAAAEVLASVFPDREVVPVEINQLAHGGGGVHCITQQQPAWPLKEARA</sequence>
<evidence type="ECO:0000313" key="3">
    <source>
        <dbReference type="Proteomes" id="UP000185578"/>
    </source>
</evidence>
<proteinExistence type="predicted"/>
<organism evidence="2 3">
    <name type="scientific">Pseudomonas chlororaphis</name>
    <dbReference type="NCBI Taxonomy" id="587753"/>
    <lineage>
        <taxon>Bacteria</taxon>
        <taxon>Pseudomonadati</taxon>
        <taxon>Pseudomonadota</taxon>
        <taxon>Gammaproteobacteria</taxon>
        <taxon>Pseudomonadales</taxon>
        <taxon>Pseudomonadaceae</taxon>
        <taxon>Pseudomonas</taxon>
    </lineage>
</organism>
<protein>
    <submittedName>
        <fullName evidence="2">Peptidyl-arginine deiminase</fullName>
    </submittedName>
</protein>
<dbReference type="GO" id="GO:0004668">
    <property type="term" value="F:protein-arginine deiminase activity"/>
    <property type="evidence" value="ECO:0007669"/>
    <property type="project" value="InterPro"/>
</dbReference>
<dbReference type="OrthoDB" id="9808013at2"/>
<dbReference type="PANTHER" id="PTHR31377">
    <property type="entry name" value="AGMATINE DEIMINASE-RELATED"/>
    <property type="match status" value="1"/>
</dbReference>
<name>A0A1Q8EQ43_9PSED</name>
<dbReference type="EMBL" id="MSCT01000010">
    <property type="protein sequence ID" value="OLF53899.1"/>
    <property type="molecule type" value="Genomic_DNA"/>
</dbReference>
<accession>A0A1Q8EQ43</accession>
<dbReference type="InterPro" id="IPR007466">
    <property type="entry name" value="Peptidyl-Arg-deiminase_porph"/>
</dbReference>
<keyword evidence="1" id="KW-0378">Hydrolase</keyword>
<dbReference type="RefSeq" id="WP_075119445.1">
    <property type="nucleotide sequence ID" value="NZ_MSCT01000010.1"/>
</dbReference>
<dbReference type="GO" id="GO:0009446">
    <property type="term" value="P:putrescine biosynthetic process"/>
    <property type="evidence" value="ECO:0007669"/>
    <property type="project" value="InterPro"/>
</dbReference>
<dbReference type="AlphaFoldDB" id="A0A1Q8EQ43"/>
<evidence type="ECO:0000313" key="2">
    <source>
        <dbReference type="EMBL" id="OLF53899.1"/>
    </source>
</evidence>
<dbReference type="GO" id="GO:0047632">
    <property type="term" value="F:agmatine deiminase activity"/>
    <property type="evidence" value="ECO:0007669"/>
    <property type="project" value="TreeGrafter"/>
</dbReference>
<dbReference type="Pfam" id="PF04371">
    <property type="entry name" value="PAD_porph"/>
    <property type="match status" value="1"/>
</dbReference>
<gene>
    <name evidence="2" type="ORF">BTN82_12510</name>
</gene>